<dbReference type="AlphaFoldDB" id="A0A2G5JZY7"/>
<proteinExistence type="predicted"/>
<gene>
    <name evidence="1" type="ORF">BFP76_09915</name>
</gene>
<evidence type="ECO:0000313" key="2">
    <source>
        <dbReference type="Proteomes" id="UP000231516"/>
    </source>
</evidence>
<protein>
    <submittedName>
        <fullName evidence="1">Uncharacterized protein</fullName>
    </submittedName>
</protein>
<name>A0A2G5JZY7_9RHOB</name>
<dbReference type="EMBL" id="MDGM01000015">
    <property type="protein sequence ID" value="PIB22838.1"/>
    <property type="molecule type" value="Genomic_DNA"/>
</dbReference>
<keyword evidence="2" id="KW-1185">Reference proteome</keyword>
<organism evidence="1 2">
    <name type="scientific">Paramylibacter kogurei</name>
    <dbReference type="NCBI Taxonomy" id="1889778"/>
    <lineage>
        <taxon>Bacteria</taxon>
        <taxon>Pseudomonadati</taxon>
        <taxon>Pseudomonadota</taxon>
        <taxon>Alphaproteobacteria</taxon>
        <taxon>Rhodobacterales</taxon>
        <taxon>Paracoccaceae</taxon>
        <taxon>Paramylibacter</taxon>
    </lineage>
</organism>
<accession>A0A2G5JZY7</accession>
<evidence type="ECO:0000313" key="1">
    <source>
        <dbReference type="EMBL" id="PIB22838.1"/>
    </source>
</evidence>
<reference evidence="1 2" key="1">
    <citation type="submission" date="2016-08" db="EMBL/GenBank/DDBJ databases">
        <title>Draft genome of Amylibacter sp. strain 4G11.</title>
        <authorList>
            <person name="Wong S.-K."/>
            <person name="Hamasaki K."/>
            <person name="Yoshizawa S."/>
        </authorList>
    </citation>
    <scope>NUCLEOTIDE SEQUENCE [LARGE SCALE GENOMIC DNA]</scope>
    <source>
        <strain evidence="1 2">4G11</strain>
    </source>
</reference>
<dbReference type="Proteomes" id="UP000231516">
    <property type="component" value="Unassembled WGS sequence"/>
</dbReference>
<comment type="caution">
    <text evidence="1">The sequence shown here is derived from an EMBL/GenBank/DDBJ whole genome shotgun (WGS) entry which is preliminary data.</text>
</comment>
<sequence length="142" mass="15817">MLFHPETGQTCFGVIPEKNTKRFVIPAGDIRLPVGKHRGPHRGYGAKHIWVEHKKEMMQAGFGTWEEVPNYVTTILKVGTPIFYEGGSFKHSRVMAVRSSAGTCILELKEQRDKNIWSIVTAFSGTKPHGVKVGNIQKCATP</sequence>